<dbReference type="Proteomes" id="UP000317650">
    <property type="component" value="Chromosome 4"/>
</dbReference>
<sequence length="229" mass="26007">MMSIWLCDMIFTFSHKILTIKLCTVLFPFRNCIGYDRLSHARPIARADSCRSCGSPTVEHMHAWWSLLAVEGELEVVMLVAKRSKWDLMTQNAAKASFIIFSGGHVCFPREGRWEKAGNTNMLKVLLPTMIEWPEFSRLSSSQNTYYSNLHAMASYHQQCQQYQKRSLLCISFDWIPVLGILSTTNCWGNSAKIFSEDSVSGFSITSTLLLKSGVALCCSLFQDLIFVY</sequence>
<reference evidence="2 3" key="1">
    <citation type="journal article" date="2019" name="Nat. Plants">
        <title>Genome sequencing of Musa balbisiana reveals subgenome evolution and function divergence in polyploid bananas.</title>
        <authorList>
            <person name="Yao X."/>
        </authorList>
    </citation>
    <scope>NUCLEOTIDE SEQUENCE [LARGE SCALE GENOMIC DNA]</scope>
    <source>
        <strain evidence="3">cv. DH-PKW</strain>
        <tissue evidence="2">Leaves</tissue>
    </source>
</reference>
<evidence type="ECO:0000313" key="2">
    <source>
        <dbReference type="EMBL" id="THU71881.1"/>
    </source>
</evidence>
<dbReference type="EMBL" id="PYDT01000001">
    <property type="protein sequence ID" value="THU71881.1"/>
    <property type="molecule type" value="Genomic_DNA"/>
</dbReference>
<keyword evidence="3" id="KW-1185">Reference proteome</keyword>
<comment type="caution">
    <text evidence="2">The sequence shown here is derived from an EMBL/GenBank/DDBJ whole genome shotgun (WGS) entry which is preliminary data.</text>
</comment>
<proteinExistence type="predicted"/>
<protein>
    <submittedName>
        <fullName evidence="2">Uncharacterized protein</fullName>
    </submittedName>
</protein>
<organism evidence="2 3">
    <name type="scientific">Musa balbisiana</name>
    <name type="common">Banana</name>
    <dbReference type="NCBI Taxonomy" id="52838"/>
    <lineage>
        <taxon>Eukaryota</taxon>
        <taxon>Viridiplantae</taxon>
        <taxon>Streptophyta</taxon>
        <taxon>Embryophyta</taxon>
        <taxon>Tracheophyta</taxon>
        <taxon>Spermatophyta</taxon>
        <taxon>Magnoliopsida</taxon>
        <taxon>Liliopsida</taxon>
        <taxon>Zingiberales</taxon>
        <taxon>Musaceae</taxon>
        <taxon>Musa</taxon>
    </lineage>
</organism>
<name>A0A4S8K9Y7_MUSBA</name>
<gene>
    <name evidence="2" type="ORF">C4D60_Mb04t06180</name>
</gene>
<keyword evidence="1" id="KW-0732">Signal</keyword>
<feature type="signal peptide" evidence="1">
    <location>
        <begin position="1"/>
        <end position="19"/>
    </location>
</feature>
<dbReference type="AlphaFoldDB" id="A0A4S8K9Y7"/>
<evidence type="ECO:0000313" key="3">
    <source>
        <dbReference type="Proteomes" id="UP000317650"/>
    </source>
</evidence>
<evidence type="ECO:0000256" key="1">
    <source>
        <dbReference type="SAM" id="SignalP"/>
    </source>
</evidence>
<accession>A0A4S8K9Y7</accession>
<feature type="chain" id="PRO_5020897099" evidence="1">
    <location>
        <begin position="20"/>
        <end position="229"/>
    </location>
</feature>